<sequence length="92" mass="9640">MAKSAHGTSTISVLMFGNLAMKPSTISFLVTSYAPGRPMVSFISLGAAEDAGGWSALEGELLLPLPSSPLFPQAANEIASKETRESLNPLFN</sequence>
<organism evidence="1 2">
    <name type="scientific">Cohnella rhizosphaerae</name>
    <dbReference type="NCBI Taxonomy" id="1457232"/>
    <lineage>
        <taxon>Bacteria</taxon>
        <taxon>Bacillati</taxon>
        <taxon>Bacillota</taxon>
        <taxon>Bacilli</taxon>
        <taxon>Bacillales</taxon>
        <taxon>Paenibacillaceae</taxon>
        <taxon>Cohnella</taxon>
    </lineage>
</organism>
<reference evidence="1" key="1">
    <citation type="submission" date="2022-10" db="EMBL/GenBank/DDBJ databases">
        <title>Comparative genomic analysis of Cohnella hashimotonis sp. nov., isolated from the International Space Station.</title>
        <authorList>
            <person name="Simpson A."/>
            <person name="Venkateswaran K."/>
        </authorList>
    </citation>
    <scope>NUCLEOTIDE SEQUENCE</scope>
    <source>
        <strain evidence="1">DSM 28161</strain>
    </source>
</reference>
<keyword evidence="2" id="KW-1185">Reference proteome</keyword>
<gene>
    <name evidence="1" type="ORF">OMP40_03200</name>
</gene>
<dbReference type="AlphaFoldDB" id="A0A9X4KV04"/>
<dbReference type="RefSeq" id="WP_277529066.1">
    <property type="nucleotide sequence ID" value="NZ_JAPDIA010000001.1"/>
</dbReference>
<name>A0A9X4KV04_9BACL</name>
<proteinExistence type="predicted"/>
<dbReference type="Proteomes" id="UP001153404">
    <property type="component" value="Unassembled WGS sequence"/>
</dbReference>
<evidence type="ECO:0000313" key="1">
    <source>
        <dbReference type="EMBL" id="MDG0808522.1"/>
    </source>
</evidence>
<dbReference type="EMBL" id="JAPDIA010000001">
    <property type="protein sequence ID" value="MDG0808522.1"/>
    <property type="molecule type" value="Genomic_DNA"/>
</dbReference>
<comment type="caution">
    <text evidence="1">The sequence shown here is derived from an EMBL/GenBank/DDBJ whole genome shotgun (WGS) entry which is preliminary data.</text>
</comment>
<accession>A0A9X4KV04</accession>
<protein>
    <submittedName>
        <fullName evidence="1">Uncharacterized protein</fullName>
    </submittedName>
</protein>
<evidence type="ECO:0000313" key="2">
    <source>
        <dbReference type="Proteomes" id="UP001153404"/>
    </source>
</evidence>